<dbReference type="AlphaFoldDB" id="A0A183JC60"/>
<dbReference type="EMBL" id="UZAK01000155">
    <property type="protein sequence ID" value="VDO60507.1"/>
    <property type="molecule type" value="Genomic_DNA"/>
</dbReference>
<dbReference type="STRING" id="6186.A0A183JC60"/>
<sequence length="106" mass="11990">MKPKLTKHWIAGETAIKSFDTAQLQDTDELKQFKITFNDRFQALQDLLDEEGTTMEDNWKGITEALTSTCQGVLGDNKVIIGNSISIGTLFWIQERKNKKIAINNS</sequence>
<evidence type="ECO:0000313" key="3">
    <source>
        <dbReference type="WBParaSite" id="SCUD_0000026601-mRNA-1"/>
    </source>
</evidence>
<dbReference type="WBParaSite" id="SCUD_0000026601-mRNA-1">
    <property type="protein sequence ID" value="SCUD_0000026601-mRNA-1"/>
    <property type="gene ID" value="SCUD_0000026601"/>
</dbReference>
<evidence type="ECO:0000313" key="1">
    <source>
        <dbReference type="EMBL" id="VDO60507.1"/>
    </source>
</evidence>
<reference evidence="1 2" key="2">
    <citation type="submission" date="2018-11" db="EMBL/GenBank/DDBJ databases">
        <authorList>
            <consortium name="Pathogen Informatics"/>
        </authorList>
    </citation>
    <scope>NUCLEOTIDE SEQUENCE [LARGE SCALE GENOMIC DNA]</scope>
    <source>
        <strain evidence="1">Dakar</strain>
        <strain evidence="2">Dakar, Senegal</strain>
    </source>
</reference>
<name>A0A183JC60_9TREM</name>
<evidence type="ECO:0000313" key="2">
    <source>
        <dbReference type="Proteomes" id="UP000279833"/>
    </source>
</evidence>
<organism evidence="3">
    <name type="scientific">Schistosoma curassoni</name>
    <dbReference type="NCBI Taxonomy" id="6186"/>
    <lineage>
        <taxon>Eukaryota</taxon>
        <taxon>Metazoa</taxon>
        <taxon>Spiralia</taxon>
        <taxon>Lophotrochozoa</taxon>
        <taxon>Platyhelminthes</taxon>
        <taxon>Trematoda</taxon>
        <taxon>Digenea</taxon>
        <taxon>Strigeidida</taxon>
        <taxon>Schistosomatoidea</taxon>
        <taxon>Schistosomatidae</taxon>
        <taxon>Schistosoma</taxon>
    </lineage>
</organism>
<keyword evidence="2" id="KW-1185">Reference proteome</keyword>
<proteinExistence type="predicted"/>
<accession>A0A183JC60</accession>
<dbReference type="Proteomes" id="UP000279833">
    <property type="component" value="Unassembled WGS sequence"/>
</dbReference>
<protein>
    <submittedName>
        <fullName evidence="3">ABC transporter ATP-binding protein</fullName>
    </submittedName>
</protein>
<gene>
    <name evidence="1" type="ORF">SCUD_LOCUS267</name>
</gene>
<reference evidence="3" key="1">
    <citation type="submission" date="2016-06" db="UniProtKB">
        <authorList>
            <consortium name="WormBaseParasite"/>
        </authorList>
    </citation>
    <scope>IDENTIFICATION</scope>
</reference>